<reference evidence="2 3" key="1">
    <citation type="journal article" date="2013" name="J. Virol.">
        <title>Comparative genomics of carp herpesviruses.</title>
        <authorList>
            <person name="Davison A.J."/>
            <person name="Kurobe T."/>
            <person name="Gatherer D."/>
            <person name="Cunningham C."/>
            <person name="Korf I."/>
            <person name="Fukuda H."/>
            <person name="Hedrick R.P."/>
            <person name="Waltzek T.B."/>
        </authorList>
    </citation>
    <scope>NUCLEOTIDE SEQUENCE [LARGE SCALE GENOMIC DNA]</scope>
    <source>
        <strain evidence="2">NG-J1</strain>
    </source>
</reference>
<protein>
    <submittedName>
        <fullName evidence="2">Protein Allo54</fullName>
    </submittedName>
</protein>
<feature type="region of interest" description="Disordered" evidence="1">
    <location>
        <begin position="689"/>
        <end position="760"/>
    </location>
</feature>
<organism evidence="2 3">
    <name type="scientific">Cyprinid herpesvirus 1</name>
    <dbReference type="NCBI Taxonomy" id="317858"/>
    <lineage>
        <taxon>Viruses</taxon>
        <taxon>Duplodnaviria</taxon>
        <taxon>Heunggongvirae</taxon>
        <taxon>Peploviricota</taxon>
        <taxon>Herviviricetes</taxon>
        <taxon>Herpesvirales</taxon>
        <taxon>Alloherpesviridae</taxon>
        <taxon>Cyvirus</taxon>
        <taxon>Cyvirus cyprinidallo1</taxon>
    </lineage>
</organism>
<dbReference type="KEGG" id="vg:14011212"/>
<dbReference type="RefSeq" id="YP_007003726.1">
    <property type="nucleotide sequence ID" value="NC_019491.1"/>
</dbReference>
<dbReference type="GeneID" id="14011212"/>
<name>K7PCK4_9VIRU</name>
<feature type="compositionally biased region" description="Low complexity" evidence="1">
    <location>
        <begin position="708"/>
        <end position="723"/>
    </location>
</feature>
<dbReference type="Proteomes" id="UP000118426">
    <property type="component" value="Segment"/>
</dbReference>
<accession>K7PCK4</accession>
<evidence type="ECO:0000313" key="3">
    <source>
        <dbReference type="Proteomes" id="UP000118426"/>
    </source>
</evidence>
<dbReference type="EMBL" id="JQ815363">
    <property type="protein sequence ID" value="AFJ20360.1"/>
    <property type="molecule type" value="Genomic_DNA"/>
</dbReference>
<feature type="compositionally biased region" description="Polar residues" evidence="1">
    <location>
        <begin position="736"/>
        <end position="751"/>
    </location>
</feature>
<dbReference type="OrthoDB" id="2863at10239"/>
<gene>
    <name evidence="2" type="ORF">CyHV1_ORF61</name>
</gene>
<evidence type="ECO:0000256" key="1">
    <source>
        <dbReference type="SAM" id="MobiDB-lite"/>
    </source>
</evidence>
<sequence>MGIRNAGVFCYLNTTRWLRALGIRTGPKTLHFEKAAAKYTGCILDLTLVIHTICLSQAEMFKYSLETAAELVLEKIRLIILAKLKATNLVVFCLDSPAGSLKFAVSAQRAHHRQKWEDSPFVAMLKDPSSKEFLFGKLVNYVRQLSFLRPEQTVVVIQRNEQGVAAAAGADPQVYGSEVSGVGGQGWFVIATGSPLHDPEPCRLRALFQCFLDNLGDSLQYESDMLCYQVAELISEQMARQACLPVLVESKDTDMAAIFLARYGSMDLRRRENLRRVHLLFRSFKKFVEVDMDASLSQALSWLDVPTTVFPSQECPLDDEREALLWLLDFDEWTPLMDEFCVPVMAIKCFVSKEAWKSFLAACARSCTRGPLFRRTMVYLNSCVTSDRLPRVLAEACATGCPVYEYVIGTLGMSESKLQNDGFCASQDNAAFTFVEANPVKDKRQSASVIMNLTHQLYASGMVPRSSYQRYCEERYNMLDDNGVCMRLDTEASPAACCAAAVGLSMYGTDYANGLPSVGERQVTAALSVEYLFREMSRFCALSALTGEDCDKVELLTMVSRFFGLSPNRDLSREKAARLINHALLPYRLWTEDSAYCELKRRVQRGEDLSDICVDGATLEIVNIKNDFQTTRGRPQYALTLESGDRLITESSHSVNTGGICDTLDRALGQLEFKLIREVPPTFQKLAKAAAKRTTKKKPECTIPQKVRSPSSSHQSARSSSAQTGTMSNFLGAFASRTSSGPASTTAQTGGSYWPTGSEE</sequence>
<evidence type="ECO:0000313" key="2">
    <source>
        <dbReference type="EMBL" id="AFJ20360.1"/>
    </source>
</evidence>
<keyword evidence="3" id="KW-1185">Reference proteome</keyword>
<proteinExistence type="predicted"/>